<dbReference type="PANTHER" id="PTHR10772:SF58">
    <property type="entry name" value="CO-CHAPERONIN GROES"/>
    <property type="match status" value="1"/>
</dbReference>
<dbReference type="Proteomes" id="UP001174909">
    <property type="component" value="Unassembled WGS sequence"/>
</dbReference>
<evidence type="ECO:0000256" key="6">
    <source>
        <dbReference type="RuleBase" id="RU003479"/>
    </source>
</evidence>
<dbReference type="EMBL" id="CASHTH010002492">
    <property type="protein sequence ID" value="CAI8030687.1"/>
    <property type="molecule type" value="Genomic_DNA"/>
</dbReference>
<evidence type="ECO:0000256" key="3">
    <source>
        <dbReference type="ARBA" id="ARBA00031971"/>
    </source>
</evidence>
<comment type="caution">
    <text evidence="7">The sequence shown here is derived from an EMBL/GenBank/DDBJ whole genome shotgun (WGS) entry which is preliminary data.</text>
</comment>
<evidence type="ECO:0000256" key="2">
    <source>
        <dbReference type="ARBA" id="ARBA00023186"/>
    </source>
</evidence>
<comment type="similarity">
    <text evidence="1 6">Belongs to the GroES chaperonin family.</text>
</comment>
<evidence type="ECO:0000256" key="1">
    <source>
        <dbReference type="ARBA" id="ARBA00006975"/>
    </source>
</evidence>
<organism evidence="7 8">
    <name type="scientific">Geodia barretti</name>
    <name type="common">Barrett's horny sponge</name>
    <dbReference type="NCBI Taxonomy" id="519541"/>
    <lineage>
        <taxon>Eukaryota</taxon>
        <taxon>Metazoa</taxon>
        <taxon>Porifera</taxon>
        <taxon>Demospongiae</taxon>
        <taxon>Heteroscleromorpha</taxon>
        <taxon>Tetractinellida</taxon>
        <taxon>Astrophorina</taxon>
        <taxon>Geodiidae</taxon>
        <taxon>Geodia</taxon>
    </lineage>
</organism>
<dbReference type="GO" id="GO:0046872">
    <property type="term" value="F:metal ion binding"/>
    <property type="evidence" value="ECO:0007669"/>
    <property type="project" value="TreeGrafter"/>
</dbReference>
<dbReference type="CDD" id="cd00320">
    <property type="entry name" value="cpn10"/>
    <property type="match status" value="1"/>
</dbReference>
<dbReference type="InterPro" id="IPR011032">
    <property type="entry name" value="GroES-like_sf"/>
</dbReference>
<dbReference type="SMART" id="SM00883">
    <property type="entry name" value="Cpn10"/>
    <property type="match status" value="1"/>
</dbReference>
<accession>A0AA35WY04</accession>
<dbReference type="PRINTS" id="PR00297">
    <property type="entry name" value="CHAPERONIN10"/>
</dbReference>
<evidence type="ECO:0000256" key="4">
    <source>
        <dbReference type="ARBA" id="ARBA00073031"/>
    </source>
</evidence>
<dbReference type="Pfam" id="PF00166">
    <property type="entry name" value="Cpn10"/>
    <property type="match status" value="1"/>
</dbReference>
<dbReference type="Gene3D" id="2.30.33.40">
    <property type="entry name" value="GroES chaperonin"/>
    <property type="match status" value="1"/>
</dbReference>
<dbReference type="SUPFAM" id="SSF50129">
    <property type="entry name" value="GroES-like"/>
    <property type="match status" value="1"/>
</dbReference>
<evidence type="ECO:0000256" key="5">
    <source>
        <dbReference type="ARBA" id="ARBA00079398"/>
    </source>
</evidence>
<dbReference type="PANTHER" id="PTHR10772">
    <property type="entry name" value="10 KDA HEAT SHOCK PROTEIN"/>
    <property type="match status" value="1"/>
</dbReference>
<dbReference type="NCBIfam" id="NF001531">
    <property type="entry name" value="PRK00364.2-2"/>
    <property type="match status" value="1"/>
</dbReference>
<dbReference type="HAMAP" id="MF_00580">
    <property type="entry name" value="CH10"/>
    <property type="match status" value="1"/>
</dbReference>
<dbReference type="GO" id="GO:0051087">
    <property type="term" value="F:protein-folding chaperone binding"/>
    <property type="evidence" value="ECO:0007669"/>
    <property type="project" value="TreeGrafter"/>
</dbReference>
<dbReference type="FunFam" id="2.30.33.40:FF:000001">
    <property type="entry name" value="10 kDa chaperonin"/>
    <property type="match status" value="1"/>
</dbReference>
<reference evidence="7" key="1">
    <citation type="submission" date="2023-03" db="EMBL/GenBank/DDBJ databases">
        <authorList>
            <person name="Steffen K."/>
            <person name="Cardenas P."/>
        </authorList>
    </citation>
    <scope>NUCLEOTIDE SEQUENCE</scope>
</reference>
<dbReference type="GO" id="GO:0005524">
    <property type="term" value="F:ATP binding"/>
    <property type="evidence" value="ECO:0007669"/>
    <property type="project" value="InterPro"/>
</dbReference>
<evidence type="ECO:0000313" key="7">
    <source>
        <dbReference type="EMBL" id="CAI8030687.1"/>
    </source>
</evidence>
<proteinExistence type="inferred from homology"/>
<dbReference type="GO" id="GO:0051082">
    <property type="term" value="F:unfolded protein binding"/>
    <property type="evidence" value="ECO:0007669"/>
    <property type="project" value="TreeGrafter"/>
</dbReference>
<gene>
    <name evidence="7" type="ORF">GBAR_LOCUS17394</name>
</gene>
<dbReference type="InterPro" id="IPR020818">
    <property type="entry name" value="Chaperonin_GroES"/>
</dbReference>
<name>A0AA35WY04_GEOBA</name>
<dbReference type="GO" id="GO:0044183">
    <property type="term" value="F:protein folding chaperone"/>
    <property type="evidence" value="ECO:0007669"/>
    <property type="project" value="InterPro"/>
</dbReference>
<keyword evidence="8" id="KW-1185">Reference proteome</keyword>
<evidence type="ECO:0000313" key="8">
    <source>
        <dbReference type="Proteomes" id="UP001174909"/>
    </source>
</evidence>
<dbReference type="AlphaFoldDB" id="A0AA35WY04"/>
<sequence length="87" mass="9547">MAFRPLNDNVLIRRLEVEEEQQGSIIIPDTAKEKPQEGQVLAVGPGRQLGVAVDNKVLFGKYAGTEITIDGEELLVMRESDLLGVVE</sequence>
<protein>
    <recommendedName>
        <fullName evidence="4">20 kDa chaperonin, chloroplastic</fullName>
    </recommendedName>
    <alternativeName>
        <fullName evidence="3">Chaperonin 10</fullName>
    </alternativeName>
    <alternativeName>
        <fullName evidence="5">Protein Cpn21</fullName>
    </alternativeName>
</protein>
<dbReference type="InterPro" id="IPR037124">
    <property type="entry name" value="Chaperonin_GroES_sf"/>
</dbReference>
<keyword evidence="2 6" id="KW-0143">Chaperone</keyword>